<sequence length="59" mass="6493">MSKDGRIILAAGKKTILVWDFNTKNLIRNISPKSIIKGKITKLELIHDDADLLVSSSDG</sequence>
<dbReference type="SUPFAM" id="SSF50978">
    <property type="entry name" value="WD40 repeat-like"/>
    <property type="match status" value="1"/>
</dbReference>
<accession>U9UBQ7</accession>
<name>U9UBQ7_RHIID</name>
<evidence type="ECO:0000313" key="1">
    <source>
        <dbReference type="EMBL" id="ESA17107.1"/>
    </source>
</evidence>
<dbReference type="InterPro" id="IPR036322">
    <property type="entry name" value="WD40_repeat_dom_sf"/>
</dbReference>
<reference evidence="1" key="1">
    <citation type="submission" date="2013-07" db="EMBL/GenBank/DDBJ databases">
        <title>The genome of an arbuscular mycorrhizal fungus provides insights into the evolution of the oldest plant symbiosis.</title>
        <authorList>
            <consortium name="DOE Joint Genome Institute"/>
            <person name="Tisserant E."/>
            <person name="Malbreil M."/>
            <person name="Kuo A."/>
            <person name="Kohler A."/>
            <person name="Symeonidi A."/>
            <person name="Balestrini R."/>
            <person name="Charron P."/>
            <person name="Duensing N."/>
            <person name="Frei-dit-Frey N."/>
            <person name="Gianinazzi-Pearson V."/>
            <person name="Gilbert B."/>
            <person name="Handa Y."/>
            <person name="Hijri M."/>
            <person name="Kaul R."/>
            <person name="Kawaguchi M."/>
            <person name="Krajinski F."/>
            <person name="Lammers P."/>
            <person name="Lapierre D."/>
            <person name="Masclaux F.G."/>
            <person name="Murat C."/>
            <person name="Morin E."/>
            <person name="Ndikumana S."/>
            <person name="Pagni M."/>
            <person name="Petitpierre D."/>
            <person name="Requena N."/>
            <person name="Rosikiewicz P."/>
            <person name="Riley R."/>
            <person name="Saito K."/>
            <person name="San Clemente H."/>
            <person name="Shapiro H."/>
            <person name="van Tuinen D."/>
            <person name="Becard G."/>
            <person name="Bonfante P."/>
            <person name="Paszkowski U."/>
            <person name="Shachar-Hill Y."/>
            <person name="Young J.P."/>
            <person name="Sanders I.R."/>
            <person name="Henrissat B."/>
            <person name="Rensing S.A."/>
            <person name="Grigoriev I.V."/>
            <person name="Corradi N."/>
            <person name="Roux C."/>
            <person name="Martin F."/>
        </authorList>
    </citation>
    <scope>NUCLEOTIDE SEQUENCE</scope>
    <source>
        <strain evidence="1">DAOM 197198</strain>
    </source>
</reference>
<dbReference type="Gene3D" id="2.130.10.10">
    <property type="entry name" value="YVTN repeat-like/Quinoprotein amine dehydrogenase"/>
    <property type="match status" value="1"/>
</dbReference>
<gene>
    <name evidence="1" type="ORF">GLOINDRAFT_22122</name>
</gene>
<organism evidence="1">
    <name type="scientific">Rhizophagus irregularis (strain DAOM 181602 / DAOM 197198 / MUCL 43194)</name>
    <name type="common">Arbuscular mycorrhizal fungus</name>
    <name type="synonym">Glomus intraradices</name>
    <dbReference type="NCBI Taxonomy" id="747089"/>
    <lineage>
        <taxon>Eukaryota</taxon>
        <taxon>Fungi</taxon>
        <taxon>Fungi incertae sedis</taxon>
        <taxon>Mucoromycota</taxon>
        <taxon>Glomeromycotina</taxon>
        <taxon>Glomeromycetes</taxon>
        <taxon>Glomerales</taxon>
        <taxon>Glomeraceae</taxon>
        <taxon>Rhizophagus</taxon>
    </lineage>
</organism>
<dbReference type="InterPro" id="IPR015943">
    <property type="entry name" value="WD40/YVTN_repeat-like_dom_sf"/>
</dbReference>
<dbReference type="STRING" id="747089.U9UBQ7"/>
<dbReference type="VEuPathDB" id="FungiDB:RhiirFUN_018669"/>
<dbReference type="EMBL" id="KI280468">
    <property type="protein sequence ID" value="ESA17107.1"/>
    <property type="molecule type" value="Genomic_DNA"/>
</dbReference>
<dbReference type="AlphaFoldDB" id="U9UBQ7"/>
<dbReference type="HOGENOM" id="CLU_2961963_0_0_1"/>
<proteinExistence type="predicted"/>
<protein>
    <submittedName>
        <fullName evidence="1">Uncharacterized protein</fullName>
    </submittedName>
</protein>